<name>A0A501WV86_9GAMM</name>
<keyword evidence="2" id="KW-0663">Pyridoxal phosphate</keyword>
<gene>
    <name evidence="7" type="ORF">FJM67_09895</name>
</gene>
<dbReference type="InterPro" id="IPR051446">
    <property type="entry name" value="HTH_trans_reg/aminotransferase"/>
</dbReference>
<dbReference type="InterPro" id="IPR015422">
    <property type="entry name" value="PyrdxlP-dep_Trfase_small"/>
</dbReference>
<keyword evidence="7" id="KW-0032">Aminotransferase</keyword>
<feature type="domain" description="HTH gntR-type" evidence="6">
    <location>
        <begin position="3"/>
        <end position="71"/>
    </location>
</feature>
<dbReference type="Pfam" id="PF00155">
    <property type="entry name" value="Aminotran_1_2"/>
    <property type="match status" value="1"/>
</dbReference>
<dbReference type="SMART" id="SM00345">
    <property type="entry name" value="HTH_GNTR"/>
    <property type="match status" value="1"/>
</dbReference>
<evidence type="ECO:0000256" key="3">
    <source>
        <dbReference type="ARBA" id="ARBA00023015"/>
    </source>
</evidence>
<comment type="caution">
    <text evidence="7">The sequence shown here is derived from an EMBL/GenBank/DDBJ whole genome shotgun (WGS) entry which is preliminary data.</text>
</comment>
<proteinExistence type="inferred from homology"/>
<dbReference type="EMBL" id="VFRR01000017">
    <property type="protein sequence ID" value="TPE50871.1"/>
    <property type="molecule type" value="Genomic_DNA"/>
</dbReference>
<dbReference type="PANTHER" id="PTHR46577:SF2">
    <property type="entry name" value="TRANSCRIPTIONAL REGULATORY PROTEIN"/>
    <property type="match status" value="1"/>
</dbReference>
<dbReference type="InterPro" id="IPR015421">
    <property type="entry name" value="PyrdxlP-dep_Trfase_major"/>
</dbReference>
<dbReference type="PANTHER" id="PTHR46577">
    <property type="entry name" value="HTH-TYPE TRANSCRIPTIONAL REGULATORY PROTEIN GABR"/>
    <property type="match status" value="1"/>
</dbReference>
<dbReference type="PROSITE" id="PS50949">
    <property type="entry name" value="HTH_GNTR"/>
    <property type="match status" value="1"/>
</dbReference>
<keyword evidence="4" id="KW-0238">DNA-binding</keyword>
<keyword evidence="3" id="KW-0805">Transcription regulation</keyword>
<evidence type="ECO:0000313" key="7">
    <source>
        <dbReference type="EMBL" id="TPE50871.1"/>
    </source>
</evidence>
<protein>
    <submittedName>
        <fullName evidence="7">PLP-dependent aminotransferase family protein</fullName>
    </submittedName>
</protein>
<comment type="similarity">
    <text evidence="1">In the C-terminal section; belongs to the class-I pyridoxal-phosphate-dependent aminotransferase family.</text>
</comment>
<keyword evidence="5" id="KW-0804">Transcription</keyword>
<dbReference type="InterPro" id="IPR036388">
    <property type="entry name" value="WH-like_DNA-bd_sf"/>
</dbReference>
<dbReference type="InterPro" id="IPR000524">
    <property type="entry name" value="Tscrpt_reg_HTH_GntR"/>
</dbReference>
<dbReference type="Gene3D" id="1.10.10.10">
    <property type="entry name" value="Winged helix-like DNA-binding domain superfamily/Winged helix DNA-binding domain"/>
    <property type="match status" value="1"/>
</dbReference>
<dbReference type="GO" id="GO:0008483">
    <property type="term" value="F:transaminase activity"/>
    <property type="evidence" value="ECO:0007669"/>
    <property type="project" value="UniProtKB-KW"/>
</dbReference>
<sequence length="479" mass="53341">MEKNLYEKIANTIEQQVREGIYLPDTKIPSVRKTSKQFDVSVATVLQAYRLLEDRGIIKARPQKGYFVHSLPKRSQSLPTQTTMTGAPHTSKVTSIMTLLNQVLHASQKSDVTQFAAAIPKGLYLPIRQLQRSVGRLMRLEPEICATYAFTPGSEVLRRQIAIRMLDAGCQTAMEDITVTLGCQNALLLALQATTQRGDKVIIESPAYHGVLQAIDVLGLQAIEIPCHRETGIDLSSFEQELQKTKVSACIVTPNNQNPTGATMPPGARKRLLALAQRYDLVVIEDDVYGELGYAEQREHALKADDKDQQVIYCSSFSKSIAPGFRVGWLVGGAWQDKIEALAHAQSLASPTLTQTAIANFLENGAYDRHLRKTRQAYQENLARCVALIQQYFPEQTKCSQPQGGFLLWVELPESIDALAIYQHAAQQNIVIMPGQAFGLHDRYHNYLRINYALPWDNSTDNAIRVLGELCQANLHLTS</sequence>
<reference evidence="7 8" key="1">
    <citation type="submission" date="2019-06" db="EMBL/GenBank/DDBJ databases">
        <title>A novel bacterium of genus Marinomonas, isolated from coastal sand.</title>
        <authorList>
            <person name="Huang H."/>
            <person name="Mo K."/>
            <person name="Hu Y."/>
        </authorList>
    </citation>
    <scope>NUCLEOTIDE SEQUENCE [LARGE SCALE GENOMIC DNA]</scope>
    <source>
        <strain evidence="7 8">HB171799</strain>
    </source>
</reference>
<evidence type="ECO:0000256" key="4">
    <source>
        <dbReference type="ARBA" id="ARBA00023125"/>
    </source>
</evidence>
<dbReference type="SUPFAM" id="SSF53383">
    <property type="entry name" value="PLP-dependent transferases"/>
    <property type="match status" value="1"/>
</dbReference>
<evidence type="ECO:0000313" key="8">
    <source>
        <dbReference type="Proteomes" id="UP000315901"/>
    </source>
</evidence>
<evidence type="ECO:0000259" key="6">
    <source>
        <dbReference type="PROSITE" id="PS50949"/>
    </source>
</evidence>
<keyword evidence="7" id="KW-0808">Transferase</keyword>
<accession>A0A501WV86</accession>
<dbReference type="GO" id="GO:0030170">
    <property type="term" value="F:pyridoxal phosphate binding"/>
    <property type="evidence" value="ECO:0007669"/>
    <property type="project" value="InterPro"/>
</dbReference>
<dbReference type="Gene3D" id="3.40.640.10">
    <property type="entry name" value="Type I PLP-dependent aspartate aminotransferase-like (Major domain)"/>
    <property type="match status" value="1"/>
</dbReference>
<dbReference type="InterPro" id="IPR036390">
    <property type="entry name" value="WH_DNA-bd_sf"/>
</dbReference>
<organism evidence="7 8">
    <name type="scientific">Maribrevibacterium harenarium</name>
    <dbReference type="NCBI Taxonomy" id="2589817"/>
    <lineage>
        <taxon>Bacteria</taxon>
        <taxon>Pseudomonadati</taxon>
        <taxon>Pseudomonadota</taxon>
        <taxon>Gammaproteobacteria</taxon>
        <taxon>Oceanospirillales</taxon>
        <taxon>Oceanospirillaceae</taxon>
        <taxon>Maribrevibacterium</taxon>
    </lineage>
</organism>
<dbReference type="OrthoDB" id="9804020at2"/>
<dbReference type="Pfam" id="PF00392">
    <property type="entry name" value="GntR"/>
    <property type="match status" value="1"/>
</dbReference>
<dbReference type="Proteomes" id="UP000315901">
    <property type="component" value="Unassembled WGS sequence"/>
</dbReference>
<dbReference type="InterPro" id="IPR004839">
    <property type="entry name" value="Aminotransferase_I/II_large"/>
</dbReference>
<dbReference type="InterPro" id="IPR015424">
    <property type="entry name" value="PyrdxlP-dep_Trfase"/>
</dbReference>
<dbReference type="RefSeq" id="WP_140588899.1">
    <property type="nucleotide sequence ID" value="NZ_VFRR01000017.1"/>
</dbReference>
<evidence type="ECO:0000256" key="1">
    <source>
        <dbReference type="ARBA" id="ARBA00005384"/>
    </source>
</evidence>
<dbReference type="GO" id="GO:0003677">
    <property type="term" value="F:DNA binding"/>
    <property type="evidence" value="ECO:0007669"/>
    <property type="project" value="UniProtKB-KW"/>
</dbReference>
<dbReference type="CDD" id="cd07377">
    <property type="entry name" value="WHTH_GntR"/>
    <property type="match status" value="1"/>
</dbReference>
<evidence type="ECO:0000256" key="5">
    <source>
        <dbReference type="ARBA" id="ARBA00023163"/>
    </source>
</evidence>
<evidence type="ECO:0000256" key="2">
    <source>
        <dbReference type="ARBA" id="ARBA00022898"/>
    </source>
</evidence>
<dbReference type="CDD" id="cd00609">
    <property type="entry name" value="AAT_like"/>
    <property type="match status" value="1"/>
</dbReference>
<dbReference type="Gene3D" id="3.90.1150.10">
    <property type="entry name" value="Aspartate Aminotransferase, domain 1"/>
    <property type="match status" value="1"/>
</dbReference>
<dbReference type="AlphaFoldDB" id="A0A501WV86"/>
<dbReference type="SUPFAM" id="SSF46785">
    <property type="entry name" value="Winged helix' DNA-binding domain"/>
    <property type="match status" value="1"/>
</dbReference>
<dbReference type="GO" id="GO:0003700">
    <property type="term" value="F:DNA-binding transcription factor activity"/>
    <property type="evidence" value="ECO:0007669"/>
    <property type="project" value="InterPro"/>
</dbReference>
<keyword evidence="8" id="KW-1185">Reference proteome</keyword>